<dbReference type="Pfam" id="PF00082">
    <property type="entry name" value="Peptidase_S8"/>
    <property type="match status" value="1"/>
</dbReference>
<evidence type="ECO:0000256" key="1">
    <source>
        <dbReference type="ARBA" id="ARBA00011073"/>
    </source>
</evidence>
<dbReference type="PROSITE" id="PS00138">
    <property type="entry name" value="SUBTILASE_SER"/>
    <property type="match status" value="1"/>
</dbReference>
<dbReference type="InterPro" id="IPR022398">
    <property type="entry name" value="Peptidase_S8_His-AS"/>
</dbReference>
<dbReference type="Gene3D" id="3.40.50.200">
    <property type="entry name" value="Peptidase S8/S53 domain"/>
    <property type="match status" value="1"/>
</dbReference>
<dbReference type="InterPro" id="IPR000209">
    <property type="entry name" value="Peptidase_S8/S53_dom"/>
</dbReference>
<feature type="chain" id="PRO_5047427954" evidence="8">
    <location>
        <begin position="34"/>
        <end position="1338"/>
    </location>
</feature>
<gene>
    <name evidence="11" type="primary">aprE2</name>
    <name evidence="11" type="ORF">Nocox_16855</name>
</gene>
<evidence type="ECO:0000256" key="7">
    <source>
        <dbReference type="SAM" id="MobiDB-lite"/>
    </source>
</evidence>
<dbReference type="PRINTS" id="PR00723">
    <property type="entry name" value="SUBTILISIN"/>
</dbReference>
<accession>A0ABX8U021</accession>
<dbReference type="Pfam" id="PF02225">
    <property type="entry name" value="PA"/>
    <property type="match status" value="1"/>
</dbReference>
<dbReference type="Gene3D" id="3.50.30.30">
    <property type="match status" value="1"/>
</dbReference>
<dbReference type="PROSITE" id="PS51892">
    <property type="entry name" value="SUBTILASE"/>
    <property type="match status" value="1"/>
</dbReference>
<dbReference type="PROSITE" id="PS00137">
    <property type="entry name" value="SUBTILASE_HIS"/>
    <property type="match status" value="1"/>
</dbReference>
<proteinExistence type="inferred from homology"/>
<evidence type="ECO:0000313" key="12">
    <source>
        <dbReference type="Proteomes" id="UP000824681"/>
    </source>
</evidence>
<evidence type="ECO:0000256" key="4">
    <source>
        <dbReference type="ARBA" id="ARBA00022801"/>
    </source>
</evidence>
<dbReference type="InterPro" id="IPR036852">
    <property type="entry name" value="Peptidase_S8/S53_dom_sf"/>
</dbReference>
<dbReference type="PANTHER" id="PTHR43806">
    <property type="entry name" value="PEPTIDASE S8"/>
    <property type="match status" value="1"/>
</dbReference>
<dbReference type="SUPFAM" id="SSF52025">
    <property type="entry name" value="PA domain"/>
    <property type="match status" value="1"/>
</dbReference>
<dbReference type="InterPro" id="IPR015500">
    <property type="entry name" value="Peptidase_S8_subtilisin-rel"/>
</dbReference>
<sequence length="1338" mass="141162">MALPRPPLARRAGALLTAVTVLTVLSPATPAPAATTATPAPAPAPTAAEGAGNEAQTAPLTGVRARRLVVTLITGDKVQLTQTVPGKYRVEPDPGTRRGGGRINLFTQFTPDGVYVLPDDAVPAIAAGLLDRRLFDVKYLAENGYADDATGRLPVIVQYPGGQPEAEVKRSAAAIPAGKPTRTLESIHAAALDVAKGEAGTFWESVRAQQGTAKSLRGGIAKIWLDAKVKADLDVSVPQIGAPQAWERGHDGTGVTVAVLDTGADLAHPDLAGKIADSRSFVPDQAVQDGQGHGTHVASTIAGTGAASGGRNKGVAPGAKLVVGKVLDDSGSGLESWIIEGMEWAARSGAKAVSMSLGGPPTDGTDPLSQAVNDLTAETGALFVIAAGNLGGKETVSTPGAADAALTVAAVDKSDQLAGFSSRGPRVGDGALKPDIAAPGVDIVAARASGTSMGSPVDDHYTAASGTSMATPHVAGAVAIMAQQHPDWTAQQLKSALMSTAKDDGFTVHEQGAGRVDLERATRQQVFATGGGVDFGLLEEESGEPRTGKVTYANLGKEPVTLTLKAAMSGGAKVSLAESTLTVPAGGTAGTAVTLDPSGLALGTYSGAVTAEAGGDVRLTTPLGAVRDVPKVDLTIRTLDRDGKPRTPTAMSVVDVDGTKGELGPYSIHDTGVVVTRVPAGTVSVVQVLDWVDGDDRTNRAWLFEPELTVTGDTEITLDARKATEISFDAPKTAQPLNNGYDLFFQRTLPNGDVHGGALPVNRPIGSWEKAWALPTKRVTKGGFRLTGQWELGVPEVSMTMRTPKPVALHPVSRVHILDRGELHPGWVPFPSRSLRVVDAGKGRPEDLAGKDVRDALVLIDAELAEGVFGPECGLQVERTSAVRDAGAAGVLVFNEERGRCPIPLGISQKPNTGPGKPVGIPVAYVSNAEGTKVREAVRRGQVTIDVVGTPNTPYSYVFKPYADGRVPGSMRYKVTERQMHRVDLDVHAGPYTNYMNWRSAWRPDDVSYTSTASNMLHWSYPAPDRRPQWIWPLDPKVVNQAGLSALITPDPVQDVEESRFRTQVFDRPGSTTQQWFATPSVPGAATSGENLYRLGDRDAPPMTALIGMPCAICVHDGNLWVTPSMVNGVGEQRDDGVVFGDIQPRYDLHLYRDGKEIPNTPVDPFMKLPRYPLPEGEGTYRLTAKNDLQDIEWTFTAPSGKDQAQPGLTCYAWWIDGAVEQCRTVPAVYVSYDLGGTLSERNTVAAGRRHTFELEAYHGPSGGRTPAIAGVRLWTSTDDGATWRPADLRKGRDGRYTASATYPAFRATKGAVSLKVEAWDAAGNRVKQTALRAFDLR</sequence>
<dbReference type="PANTHER" id="PTHR43806:SF65">
    <property type="entry name" value="SERINE PROTEASE APRX"/>
    <property type="match status" value="1"/>
</dbReference>
<feature type="domain" description="Peptidase S8/S53" evidence="9">
    <location>
        <begin position="252"/>
        <end position="514"/>
    </location>
</feature>
<keyword evidence="2" id="KW-0964">Secreted</keyword>
<dbReference type="InterPro" id="IPR046450">
    <property type="entry name" value="PA_dom_sf"/>
</dbReference>
<keyword evidence="4 6" id="KW-0378">Hydrolase</keyword>
<comment type="similarity">
    <text evidence="1 6">Belongs to the peptidase S8 family.</text>
</comment>
<dbReference type="RefSeq" id="WP_020547808.1">
    <property type="nucleotide sequence ID" value="NZ_CP068985.1"/>
</dbReference>
<evidence type="ECO:0000256" key="5">
    <source>
        <dbReference type="ARBA" id="ARBA00022825"/>
    </source>
</evidence>
<evidence type="ECO:0000313" key="11">
    <source>
        <dbReference type="EMBL" id="QYC40984.1"/>
    </source>
</evidence>
<evidence type="ECO:0000259" key="10">
    <source>
        <dbReference type="Pfam" id="PF02225"/>
    </source>
</evidence>
<evidence type="ECO:0000256" key="8">
    <source>
        <dbReference type="SAM" id="SignalP"/>
    </source>
</evidence>
<dbReference type="EMBL" id="CP068985">
    <property type="protein sequence ID" value="QYC40984.1"/>
    <property type="molecule type" value="Genomic_DNA"/>
</dbReference>
<dbReference type="GO" id="GO:0004252">
    <property type="term" value="F:serine-type endopeptidase activity"/>
    <property type="evidence" value="ECO:0007669"/>
    <property type="project" value="UniProtKB-EC"/>
</dbReference>
<feature type="region of interest" description="Disordered" evidence="7">
    <location>
        <begin position="31"/>
        <end position="59"/>
    </location>
</feature>
<evidence type="ECO:0000259" key="9">
    <source>
        <dbReference type="Pfam" id="PF00082"/>
    </source>
</evidence>
<reference evidence="11 12" key="1">
    <citation type="journal article" date="2021" name="ACS Chem. Biol.">
        <title>Genomic-Led Discovery of a Novel Glycopeptide Antibiotic by Nonomuraea coxensis DSM 45129.</title>
        <authorList>
            <person name="Yushchuk O."/>
            <person name="Vior N.M."/>
            <person name="Andreo-Vidal A."/>
            <person name="Berini F."/>
            <person name="Ruckert C."/>
            <person name="Busche T."/>
            <person name="Binda E."/>
            <person name="Kalinowski J."/>
            <person name="Truman A.W."/>
            <person name="Marinelli F."/>
        </authorList>
    </citation>
    <scope>NUCLEOTIDE SEQUENCE [LARGE SCALE GENOMIC DNA]</scope>
    <source>
        <strain evidence="11 12">DSM 45129</strain>
    </source>
</reference>
<dbReference type="EC" id="3.4.21.62" evidence="11"/>
<keyword evidence="8" id="KW-0732">Signal</keyword>
<dbReference type="InterPro" id="IPR003137">
    <property type="entry name" value="PA_domain"/>
</dbReference>
<keyword evidence="5 6" id="KW-0720">Serine protease</keyword>
<name>A0ABX8U021_9ACTN</name>
<feature type="active site" description="Charge relay system" evidence="6">
    <location>
        <position position="468"/>
    </location>
</feature>
<keyword evidence="2" id="KW-0134">Cell wall</keyword>
<keyword evidence="3 6" id="KW-0645">Protease</keyword>
<feature type="active site" description="Charge relay system" evidence="6">
    <location>
        <position position="293"/>
    </location>
</feature>
<evidence type="ECO:0000256" key="6">
    <source>
        <dbReference type="PROSITE-ProRule" id="PRU01240"/>
    </source>
</evidence>
<feature type="domain" description="PA" evidence="10">
    <location>
        <begin position="837"/>
        <end position="933"/>
    </location>
</feature>
<protein>
    <submittedName>
        <fullName evidence="11">Subtilisin E</fullName>
        <ecNumber evidence="11">3.4.21.62</ecNumber>
    </submittedName>
</protein>
<feature type="signal peptide" evidence="8">
    <location>
        <begin position="1"/>
        <end position="33"/>
    </location>
</feature>
<dbReference type="Proteomes" id="UP000824681">
    <property type="component" value="Chromosome"/>
</dbReference>
<feature type="active site" description="Charge relay system" evidence="6">
    <location>
        <position position="261"/>
    </location>
</feature>
<dbReference type="InterPro" id="IPR023828">
    <property type="entry name" value="Peptidase_S8_Ser-AS"/>
</dbReference>
<keyword evidence="12" id="KW-1185">Reference proteome</keyword>
<organism evidence="11 12">
    <name type="scientific">Nonomuraea coxensis DSM 45129</name>
    <dbReference type="NCBI Taxonomy" id="1122611"/>
    <lineage>
        <taxon>Bacteria</taxon>
        <taxon>Bacillati</taxon>
        <taxon>Actinomycetota</taxon>
        <taxon>Actinomycetes</taxon>
        <taxon>Streptosporangiales</taxon>
        <taxon>Streptosporangiaceae</taxon>
        <taxon>Nonomuraea</taxon>
    </lineage>
</organism>
<evidence type="ECO:0000256" key="3">
    <source>
        <dbReference type="ARBA" id="ARBA00022670"/>
    </source>
</evidence>
<dbReference type="SUPFAM" id="SSF52743">
    <property type="entry name" value="Subtilisin-like"/>
    <property type="match status" value="1"/>
</dbReference>
<dbReference type="InterPro" id="IPR050131">
    <property type="entry name" value="Peptidase_S8_subtilisin-like"/>
</dbReference>
<evidence type="ECO:0000256" key="2">
    <source>
        <dbReference type="ARBA" id="ARBA00022512"/>
    </source>
</evidence>